<evidence type="ECO:0000313" key="3">
    <source>
        <dbReference type="Proteomes" id="UP000054018"/>
    </source>
</evidence>
<keyword evidence="3" id="KW-1185">Reference proteome</keyword>
<sequence length="80" mass="9382">MPYYILSICHLPILSPRRAQLPRKIHYRQKYKQEPARIRRDGALRISVRVTLPDAVMVSSSMQPEPDSRERKHMSHTLAC</sequence>
<reference evidence="2 3" key="1">
    <citation type="submission" date="2014-04" db="EMBL/GenBank/DDBJ databases">
        <authorList>
            <consortium name="DOE Joint Genome Institute"/>
            <person name="Kuo A."/>
            <person name="Kohler A."/>
            <person name="Costa M.D."/>
            <person name="Nagy L.G."/>
            <person name="Floudas D."/>
            <person name="Copeland A."/>
            <person name="Barry K.W."/>
            <person name="Cichocki N."/>
            <person name="Veneault-Fourrey C."/>
            <person name="LaButti K."/>
            <person name="Lindquist E.A."/>
            <person name="Lipzen A."/>
            <person name="Lundell T."/>
            <person name="Morin E."/>
            <person name="Murat C."/>
            <person name="Sun H."/>
            <person name="Tunlid A."/>
            <person name="Henrissat B."/>
            <person name="Grigoriev I.V."/>
            <person name="Hibbett D.S."/>
            <person name="Martin F."/>
            <person name="Nordberg H.P."/>
            <person name="Cantor M.N."/>
            <person name="Hua S.X."/>
        </authorList>
    </citation>
    <scope>NUCLEOTIDE SEQUENCE [LARGE SCALE GENOMIC DNA]</scope>
    <source>
        <strain evidence="2 3">441</strain>
    </source>
</reference>
<gene>
    <name evidence="2" type="ORF">PISMIDRAFT_670219</name>
</gene>
<organism evidence="2 3">
    <name type="scientific">Pisolithus microcarpus 441</name>
    <dbReference type="NCBI Taxonomy" id="765257"/>
    <lineage>
        <taxon>Eukaryota</taxon>
        <taxon>Fungi</taxon>
        <taxon>Dikarya</taxon>
        <taxon>Basidiomycota</taxon>
        <taxon>Agaricomycotina</taxon>
        <taxon>Agaricomycetes</taxon>
        <taxon>Agaricomycetidae</taxon>
        <taxon>Boletales</taxon>
        <taxon>Sclerodermatineae</taxon>
        <taxon>Pisolithaceae</taxon>
        <taxon>Pisolithus</taxon>
    </lineage>
</organism>
<dbReference type="Proteomes" id="UP000054018">
    <property type="component" value="Unassembled WGS sequence"/>
</dbReference>
<accession>A0A0C9ZYY6</accession>
<protein>
    <submittedName>
        <fullName evidence="2">Uncharacterized protein</fullName>
    </submittedName>
</protein>
<reference evidence="3" key="2">
    <citation type="submission" date="2015-01" db="EMBL/GenBank/DDBJ databases">
        <title>Evolutionary Origins and Diversification of the Mycorrhizal Mutualists.</title>
        <authorList>
            <consortium name="DOE Joint Genome Institute"/>
            <consortium name="Mycorrhizal Genomics Consortium"/>
            <person name="Kohler A."/>
            <person name="Kuo A."/>
            <person name="Nagy L.G."/>
            <person name="Floudas D."/>
            <person name="Copeland A."/>
            <person name="Barry K.W."/>
            <person name="Cichocki N."/>
            <person name="Veneault-Fourrey C."/>
            <person name="LaButti K."/>
            <person name="Lindquist E.A."/>
            <person name="Lipzen A."/>
            <person name="Lundell T."/>
            <person name="Morin E."/>
            <person name="Murat C."/>
            <person name="Riley R."/>
            <person name="Ohm R."/>
            <person name="Sun H."/>
            <person name="Tunlid A."/>
            <person name="Henrissat B."/>
            <person name="Grigoriev I.V."/>
            <person name="Hibbett D.S."/>
            <person name="Martin F."/>
        </authorList>
    </citation>
    <scope>NUCLEOTIDE SEQUENCE [LARGE SCALE GENOMIC DNA]</scope>
    <source>
        <strain evidence="3">441</strain>
    </source>
</reference>
<feature type="compositionally biased region" description="Basic residues" evidence="1">
    <location>
        <begin position="71"/>
        <end position="80"/>
    </location>
</feature>
<dbReference type="HOGENOM" id="CLU_2590646_0_0_1"/>
<evidence type="ECO:0000256" key="1">
    <source>
        <dbReference type="SAM" id="MobiDB-lite"/>
    </source>
</evidence>
<dbReference type="AlphaFoldDB" id="A0A0C9ZYY6"/>
<name>A0A0C9ZYY6_9AGAM</name>
<dbReference type="EMBL" id="KN833685">
    <property type="protein sequence ID" value="KIK31214.1"/>
    <property type="molecule type" value="Genomic_DNA"/>
</dbReference>
<proteinExistence type="predicted"/>
<evidence type="ECO:0000313" key="2">
    <source>
        <dbReference type="EMBL" id="KIK31214.1"/>
    </source>
</evidence>
<feature type="region of interest" description="Disordered" evidence="1">
    <location>
        <begin position="59"/>
        <end position="80"/>
    </location>
</feature>